<feature type="transmembrane region" description="Helical" evidence="6">
    <location>
        <begin position="341"/>
        <end position="365"/>
    </location>
</feature>
<accession>A0A8H7BYE1</accession>
<dbReference type="OrthoDB" id="40134at2759"/>
<reference evidence="8" key="1">
    <citation type="submission" date="2020-01" db="EMBL/GenBank/DDBJ databases">
        <title>Genome Sequencing of Three Apophysomyces-Like Fungal Strains Confirms a Novel Fungal Genus in the Mucoromycota with divergent Burkholderia-like Endosymbiotic Bacteria.</title>
        <authorList>
            <person name="Stajich J.E."/>
            <person name="Macias A.M."/>
            <person name="Carter-House D."/>
            <person name="Lovett B."/>
            <person name="Kasson L.R."/>
            <person name="Berry K."/>
            <person name="Grigoriev I."/>
            <person name="Chang Y."/>
            <person name="Spatafora J."/>
            <person name="Kasson M.T."/>
        </authorList>
    </citation>
    <scope>NUCLEOTIDE SEQUENCE</scope>
    <source>
        <strain evidence="8">NRRL A-21654</strain>
    </source>
</reference>
<feature type="transmembrane region" description="Helical" evidence="6">
    <location>
        <begin position="399"/>
        <end position="419"/>
    </location>
</feature>
<feature type="transmembrane region" description="Helical" evidence="6">
    <location>
        <begin position="299"/>
        <end position="320"/>
    </location>
</feature>
<dbReference type="GO" id="GO:0005774">
    <property type="term" value="C:vacuolar membrane"/>
    <property type="evidence" value="ECO:0007669"/>
    <property type="project" value="TreeGrafter"/>
</dbReference>
<feature type="domain" description="Amino acid transporter transmembrane" evidence="7">
    <location>
        <begin position="42"/>
        <end position="424"/>
    </location>
</feature>
<evidence type="ECO:0000313" key="9">
    <source>
        <dbReference type="Proteomes" id="UP000605846"/>
    </source>
</evidence>
<evidence type="ECO:0000259" key="7">
    <source>
        <dbReference type="Pfam" id="PF01490"/>
    </source>
</evidence>
<sequence>MSFDEKKQYSTEHVGSIHDVVSDHEFNFPSTEKSEQHKGGSFLAYYNVVCVVAGTGTLGIPYALKQGGWIGLLILFLAWTMSVYTGIILIKCLYTPNGTRRATYKDVATAAFGPIGGWLTFFFNAWILVGAPVLYMVLSGSNLNALCKGTAGEIGQIPWTIISCAAMAIPFIIVKSMKEVAWMSAFGAFATLATVLIVLVVACIHQSTGELQNIEHDSVIWEMFPIALSTISFSFGGNVVYPHVEASMTKPKRWPLVVGAGLSTCALMYILIAVPGYYIYGRTVLSPIYDSIPRGVPQLAAIVLMTIHVLMASPILLTSFSLDLEEMFNITVDRFGKWKELVIRAVLRILIMGVVTVIACVVPHFDNLMSLIGAFANCALIFILPVGCYWRLTGFRNKNILELAWGVLIILLGIVGLIFGTKESIEGLIQAFGGKSH</sequence>
<dbReference type="Pfam" id="PF01490">
    <property type="entry name" value="Aa_trans"/>
    <property type="match status" value="1"/>
</dbReference>
<feature type="transmembrane region" description="Helical" evidence="6">
    <location>
        <begin position="157"/>
        <end position="174"/>
    </location>
</feature>
<evidence type="ECO:0000256" key="3">
    <source>
        <dbReference type="ARBA" id="ARBA00022692"/>
    </source>
</evidence>
<keyword evidence="5 6" id="KW-0472">Membrane</keyword>
<feature type="transmembrane region" description="Helical" evidence="6">
    <location>
        <begin position="219"/>
        <end position="241"/>
    </location>
</feature>
<keyword evidence="3 6" id="KW-0812">Transmembrane</keyword>
<feature type="transmembrane region" description="Helical" evidence="6">
    <location>
        <begin position="186"/>
        <end position="207"/>
    </location>
</feature>
<feature type="transmembrane region" description="Helical" evidence="6">
    <location>
        <begin position="253"/>
        <end position="279"/>
    </location>
</feature>
<organism evidence="8 9">
    <name type="scientific">Apophysomyces ossiformis</name>
    <dbReference type="NCBI Taxonomy" id="679940"/>
    <lineage>
        <taxon>Eukaryota</taxon>
        <taxon>Fungi</taxon>
        <taxon>Fungi incertae sedis</taxon>
        <taxon>Mucoromycota</taxon>
        <taxon>Mucoromycotina</taxon>
        <taxon>Mucoromycetes</taxon>
        <taxon>Mucorales</taxon>
        <taxon>Mucorineae</taxon>
        <taxon>Mucoraceae</taxon>
        <taxon>Apophysomyces</taxon>
    </lineage>
</organism>
<gene>
    <name evidence="8" type="ORF">EC973_002226</name>
</gene>
<dbReference type="PANTHER" id="PTHR22950">
    <property type="entry name" value="AMINO ACID TRANSPORTER"/>
    <property type="match status" value="1"/>
</dbReference>
<protein>
    <recommendedName>
        <fullName evidence="7">Amino acid transporter transmembrane domain-containing protein</fullName>
    </recommendedName>
</protein>
<dbReference type="Proteomes" id="UP000605846">
    <property type="component" value="Unassembled WGS sequence"/>
</dbReference>
<evidence type="ECO:0000256" key="5">
    <source>
        <dbReference type="ARBA" id="ARBA00023136"/>
    </source>
</evidence>
<name>A0A8H7BYE1_9FUNG</name>
<evidence type="ECO:0000256" key="4">
    <source>
        <dbReference type="ARBA" id="ARBA00022989"/>
    </source>
</evidence>
<keyword evidence="9" id="KW-1185">Reference proteome</keyword>
<evidence type="ECO:0000256" key="6">
    <source>
        <dbReference type="SAM" id="Phobius"/>
    </source>
</evidence>
<dbReference type="PANTHER" id="PTHR22950:SF349">
    <property type="entry name" value="AMINO ACID TRANSPORTER TRANSMEMBRANE DOMAIN-CONTAINING PROTEIN"/>
    <property type="match status" value="1"/>
</dbReference>
<dbReference type="Gene3D" id="1.20.1740.10">
    <property type="entry name" value="Amino acid/polyamine transporter I"/>
    <property type="match status" value="1"/>
</dbReference>
<dbReference type="InterPro" id="IPR013057">
    <property type="entry name" value="AA_transpt_TM"/>
</dbReference>
<feature type="transmembrane region" description="Helical" evidence="6">
    <location>
        <begin position="371"/>
        <end position="392"/>
    </location>
</feature>
<evidence type="ECO:0000256" key="2">
    <source>
        <dbReference type="ARBA" id="ARBA00008066"/>
    </source>
</evidence>
<evidence type="ECO:0000256" key="1">
    <source>
        <dbReference type="ARBA" id="ARBA00004141"/>
    </source>
</evidence>
<comment type="similarity">
    <text evidence="2">Belongs to the amino acid/polyamine transporter 2 family.</text>
</comment>
<dbReference type="GO" id="GO:0015179">
    <property type="term" value="F:L-amino acid transmembrane transporter activity"/>
    <property type="evidence" value="ECO:0007669"/>
    <property type="project" value="TreeGrafter"/>
</dbReference>
<feature type="transmembrane region" description="Helical" evidence="6">
    <location>
        <begin position="115"/>
        <end position="137"/>
    </location>
</feature>
<feature type="transmembrane region" description="Helical" evidence="6">
    <location>
        <begin position="43"/>
        <end position="64"/>
    </location>
</feature>
<keyword evidence="4 6" id="KW-1133">Transmembrane helix</keyword>
<dbReference type="AlphaFoldDB" id="A0A8H7BYE1"/>
<comment type="subcellular location">
    <subcellularLocation>
        <location evidence="1">Membrane</location>
        <topology evidence="1">Multi-pass membrane protein</topology>
    </subcellularLocation>
</comment>
<dbReference type="EMBL" id="JABAYA010000016">
    <property type="protein sequence ID" value="KAF7730419.1"/>
    <property type="molecule type" value="Genomic_DNA"/>
</dbReference>
<feature type="transmembrane region" description="Helical" evidence="6">
    <location>
        <begin position="70"/>
        <end position="94"/>
    </location>
</feature>
<evidence type="ECO:0000313" key="8">
    <source>
        <dbReference type="EMBL" id="KAF7730419.1"/>
    </source>
</evidence>
<proteinExistence type="inferred from homology"/>
<comment type="caution">
    <text evidence="8">The sequence shown here is derived from an EMBL/GenBank/DDBJ whole genome shotgun (WGS) entry which is preliminary data.</text>
</comment>